<evidence type="ECO:0008006" key="4">
    <source>
        <dbReference type="Google" id="ProtNLM"/>
    </source>
</evidence>
<dbReference type="AlphaFoldDB" id="T1JZI0"/>
<dbReference type="EMBL" id="CAEY01001120">
    <property type="status" value="NOT_ANNOTATED_CDS"/>
    <property type="molecule type" value="Genomic_DNA"/>
</dbReference>
<dbReference type="STRING" id="32264.T1JZI0"/>
<evidence type="ECO:0000313" key="3">
    <source>
        <dbReference type="Proteomes" id="UP000015104"/>
    </source>
</evidence>
<dbReference type="HOGENOM" id="CLU_265217_0_0_1"/>
<feature type="compositionally biased region" description="Low complexity" evidence="1">
    <location>
        <begin position="312"/>
        <end position="357"/>
    </location>
</feature>
<evidence type="ECO:0000256" key="1">
    <source>
        <dbReference type="SAM" id="MobiDB-lite"/>
    </source>
</evidence>
<feature type="region of interest" description="Disordered" evidence="1">
    <location>
        <begin position="1139"/>
        <end position="1222"/>
    </location>
</feature>
<feature type="compositionally biased region" description="Pro residues" evidence="1">
    <location>
        <begin position="1199"/>
        <end position="1212"/>
    </location>
</feature>
<feature type="region of interest" description="Disordered" evidence="1">
    <location>
        <begin position="449"/>
        <end position="505"/>
    </location>
</feature>
<dbReference type="InterPro" id="IPR043129">
    <property type="entry name" value="ATPase_NBD"/>
</dbReference>
<dbReference type="eggNOG" id="KOG0101">
    <property type="taxonomic scope" value="Eukaryota"/>
</dbReference>
<feature type="compositionally biased region" description="Low complexity" evidence="1">
    <location>
        <begin position="226"/>
        <end position="236"/>
    </location>
</feature>
<reference evidence="3" key="1">
    <citation type="submission" date="2011-08" db="EMBL/GenBank/DDBJ databases">
        <authorList>
            <person name="Rombauts S."/>
        </authorList>
    </citation>
    <scope>NUCLEOTIDE SEQUENCE</scope>
    <source>
        <strain evidence="3">London</strain>
    </source>
</reference>
<name>T1JZI0_TETUR</name>
<dbReference type="PANTHER" id="PTHR14187:SF46">
    <property type="entry name" value="HEAT SHOCK 70 KDA PROTEIN 12A"/>
    <property type="match status" value="1"/>
</dbReference>
<dbReference type="EnsemblMetazoa" id="tetur03g04020.1">
    <property type="protein sequence ID" value="tetur03g04020.1"/>
    <property type="gene ID" value="tetur03g04020"/>
</dbReference>
<sequence>MVKDDSLVGKKVPSTVKWSQPLSLDYCYDDSSIRHTSHAMPKESEPSKASLKSQSVAFDGSQFSASLFKSESRDGVIFGLVKANNPNYNQYSNFTGNNDTNPEATSKKQRSTLYYSANSLAAPFPSPPPPPPPPLSSLPPIPSHRTCNPRASILKRSNTCLPPRRYTVSTSVNDPYDRWARPSHRESIYCTAIYTPPEAPYSLPTNSTLKPIKNGPNQQKIRDPSQSKSSSSTLISHGRDLNRKSSCSYCLPLKLTSVSVSPTSTATPPFTPPITNVTVQYHRPNGSLSSGDNQSSSCSYTSSSDQVKSKSKLINPSTSSSSPSTPSSKSTSSSQTTQTCSSLSENNSVNSETSQSNGNFQPTLKSTLCDQPISSNDTEYSALSNEHSDKIPQENQPSHMSPTIIKEVMKNMAKGKTAKITDDHELKENEKISTISQTNVEQIKSCISPNNLNAKGFSANEGQTKENSDSNDENDKNQVNQPPSPDSRPSKPPRKPCFSDSNGFEQQNDNLVEEIYLAAESEPVIKEVQQLENKTETNNLSRNDLSLASKHFVVVAIDFGTTYSGYAFSFTRSPEAIHMMRKWDDSCDPDVNNHKTPTILLLNPGGEFHAFGAAAREAYHGLSSEEAKEWLYFEKFKMTLHTTVHLTKQTQLTAANGKKVAALNVFAHSLRYFKNHALTELSEQCATKIEDEDVRWVVTVPALWRQTAKQFMRMAAYQAGLASPDNPSQLLISPEPEAAAIYCRKLKINQLIPEGPNKSGRLSTNGNLFDHEKDNNSENDQAISIKKGTRYMVVDCGGGTVDITVHEIHDDLRSLKELHRATGCPFGSTGVDREFENLLEDIFGAKFLDDFRIKLPSGYVTLMTTFEGRKRAANTISTTPYNISLPFSFIQSVRKWKGSGVDSIVKKYGSTDISFDPRLGILRLSATMMRKLFEPTCEKIVSQINSILESKNCCSGVCDGTNLGYLFLVGGFAESQLLQSYIRSAFSSRLRVIIPQGVSSSILRGAVLFGLDPSIISVRRSKMTYGIGILNRFIHGYHPLSKLVVRDGVEWCSDIFDKFVLTDQSISSGDIVTRSYTPAKNGQKFTVLNIYCSERDDVRFITDEGVYRCGTLVLDLDDLNGYPDSDGINSKVDKINGKKNIKKINSSQPLTEDQKQRINGKLKSGSSNDDGNTADDDNSDNDNNHESRKKKKESDSPSTTPPPVPPPLPPPSLDSSIKNRGREIQTNMIFGDTEIKVTAIDVQSGRKVRAEIDFLSQ</sequence>
<keyword evidence="3" id="KW-1185">Reference proteome</keyword>
<feature type="region of interest" description="Disordered" evidence="1">
    <location>
        <begin position="201"/>
        <end position="239"/>
    </location>
</feature>
<proteinExistence type="predicted"/>
<reference evidence="2" key="2">
    <citation type="submission" date="2015-06" db="UniProtKB">
        <authorList>
            <consortium name="EnsemblMetazoa"/>
        </authorList>
    </citation>
    <scope>IDENTIFICATION</scope>
</reference>
<feature type="compositionally biased region" description="Low complexity" evidence="1">
    <location>
        <begin position="287"/>
        <end position="304"/>
    </location>
</feature>
<dbReference type="Proteomes" id="UP000015104">
    <property type="component" value="Unassembled WGS sequence"/>
</dbReference>
<accession>T1JZI0</accession>
<feature type="compositionally biased region" description="Polar residues" evidence="1">
    <location>
        <begin position="358"/>
        <end position="385"/>
    </location>
</feature>
<dbReference type="Gene3D" id="3.30.420.40">
    <property type="match status" value="1"/>
</dbReference>
<dbReference type="PANTHER" id="PTHR14187">
    <property type="entry name" value="ALPHA KINASE/ELONGATION FACTOR 2 KINASE"/>
    <property type="match status" value="1"/>
</dbReference>
<evidence type="ECO:0000313" key="2">
    <source>
        <dbReference type="EnsemblMetazoa" id="tetur03g04020.1"/>
    </source>
</evidence>
<feature type="compositionally biased region" description="Basic and acidic residues" evidence="1">
    <location>
        <begin position="463"/>
        <end position="476"/>
    </location>
</feature>
<feature type="compositionally biased region" description="Polar residues" evidence="1">
    <location>
        <begin position="203"/>
        <end position="219"/>
    </location>
</feature>
<dbReference type="SUPFAM" id="SSF53067">
    <property type="entry name" value="Actin-like ATPase domain"/>
    <property type="match status" value="2"/>
</dbReference>
<feature type="compositionally biased region" description="Pro residues" evidence="1">
    <location>
        <begin position="124"/>
        <end position="141"/>
    </location>
</feature>
<protein>
    <recommendedName>
        <fullName evidence="4">Heat shock 70 kDa protein 12A</fullName>
    </recommendedName>
</protein>
<organism evidence="2 3">
    <name type="scientific">Tetranychus urticae</name>
    <name type="common">Two-spotted spider mite</name>
    <dbReference type="NCBI Taxonomy" id="32264"/>
    <lineage>
        <taxon>Eukaryota</taxon>
        <taxon>Metazoa</taxon>
        <taxon>Ecdysozoa</taxon>
        <taxon>Arthropoda</taxon>
        <taxon>Chelicerata</taxon>
        <taxon>Arachnida</taxon>
        <taxon>Acari</taxon>
        <taxon>Acariformes</taxon>
        <taxon>Trombidiformes</taxon>
        <taxon>Prostigmata</taxon>
        <taxon>Eleutherengona</taxon>
        <taxon>Raphignathae</taxon>
        <taxon>Tetranychoidea</taxon>
        <taxon>Tetranychidae</taxon>
        <taxon>Tetranychus</taxon>
    </lineage>
</organism>
<feature type="region of interest" description="Disordered" evidence="1">
    <location>
        <begin position="119"/>
        <end position="141"/>
    </location>
</feature>
<feature type="region of interest" description="Disordered" evidence="1">
    <location>
        <begin position="260"/>
        <end position="400"/>
    </location>
</feature>